<dbReference type="AlphaFoldDB" id="T1GXK0"/>
<dbReference type="Proteomes" id="UP000015102">
    <property type="component" value="Unassembled WGS sequence"/>
</dbReference>
<proteinExistence type="predicted"/>
<evidence type="ECO:0000313" key="3">
    <source>
        <dbReference type="Proteomes" id="UP000015102"/>
    </source>
</evidence>
<sequence length="75" mass="8643">MVKIKFYVINIVAFGQKAKPTSNQSQREIPPKKPEGDTESIREKVLLSKGEKWRILKNISIISFAFMIQFTAFQV</sequence>
<dbReference type="EMBL" id="CAQQ02374616">
    <property type="status" value="NOT_ANNOTATED_CDS"/>
    <property type="molecule type" value="Genomic_DNA"/>
</dbReference>
<accession>T1GXK0</accession>
<feature type="compositionally biased region" description="Basic and acidic residues" evidence="1">
    <location>
        <begin position="29"/>
        <end position="41"/>
    </location>
</feature>
<reference evidence="3" key="1">
    <citation type="submission" date="2013-02" db="EMBL/GenBank/DDBJ databases">
        <authorList>
            <person name="Hughes D."/>
        </authorList>
    </citation>
    <scope>NUCLEOTIDE SEQUENCE</scope>
    <source>
        <strain>Durham</strain>
        <strain evidence="3">NC isolate 2 -- Noor lab</strain>
    </source>
</reference>
<organism evidence="2 3">
    <name type="scientific">Megaselia scalaris</name>
    <name type="common">Humpbacked fly</name>
    <name type="synonym">Phora scalaris</name>
    <dbReference type="NCBI Taxonomy" id="36166"/>
    <lineage>
        <taxon>Eukaryota</taxon>
        <taxon>Metazoa</taxon>
        <taxon>Ecdysozoa</taxon>
        <taxon>Arthropoda</taxon>
        <taxon>Hexapoda</taxon>
        <taxon>Insecta</taxon>
        <taxon>Pterygota</taxon>
        <taxon>Neoptera</taxon>
        <taxon>Endopterygota</taxon>
        <taxon>Diptera</taxon>
        <taxon>Brachycera</taxon>
        <taxon>Muscomorpha</taxon>
        <taxon>Platypezoidea</taxon>
        <taxon>Phoridae</taxon>
        <taxon>Megaseliini</taxon>
        <taxon>Megaselia</taxon>
    </lineage>
</organism>
<protein>
    <submittedName>
        <fullName evidence="2">Uncharacterized protein</fullName>
    </submittedName>
</protein>
<feature type="region of interest" description="Disordered" evidence="1">
    <location>
        <begin position="18"/>
        <end position="41"/>
    </location>
</feature>
<dbReference type="EnsemblMetazoa" id="MESCA008552-RA">
    <property type="protein sequence ID" value="MESCA008552-PA"/>
    <property type="gene ID" value="MESCA008552"/>
</dbReference>
<keyword evidence="3" id="KW-1185">Reference proteome</keyword>
<evidence type="ECO:0000313" key="2">
    <source>
        <dbReference type="EnsemblMetazoa" id="MESCA008552-PA"/>
    </source>
</evidence>
<dbReference type="HOGENOM" id="CLU_2678091_0_0_1"/>
<reference evidence="2" key="2">
    <citation type="submission" date="2015-06" db="UniProtKB">
        <authorList>
            <consortium name="EnsemblMetazoa"/>
        </authorList>
    </citation>
    <scope>IDENTIFICATION</scope>
</reference>
<dbReference type="STRING" id="36166.T1GXK0"/>
<name>T1GXK0_MEGSC</name>
<evidence type="ECO:0000256" key="1">
    <source>
        <dbReference type="SAM" id="MobiDB-lite"/>
    </source>
</evidence>